<gene>
    <name evidence="2" type="ORF">PPROV_000334700</name>
</gene>
<dbReference type="Proteomes" id="UP000660262">
    <property type="component" value="Unassembled WGS sequence"/>
</dbReference>
<dbReference type="PANTHER" id="PTHR32098:SF5">
    <property type="entry name" value="LYCOPENE BETA_EPSILON CYCLASE PROTEIN"/>
    <property type="match status" value="1"/>
</dbReference>
<reference evidence="2" key="1">
    <citation type="submission" date="2020-10" db="EMBL/GenBank/DDBJ databases">
        <title>Unveiling of a novel bifunctional photoreceptor, Dualchrome1, isolated from a cosmopolitan green alga.</title>
        <authorList>
            <person name="Suzuki S."/>
            <person name="Kawachi M."/>
        </authorList>
    </citation>
    <scope>NUCLEOTIDE SEQUENCE</scope>
    <source>
        <strain evidence="2">NIES 2893</strain>
    </source>
</reference>
<protein>
    <submittedName>
        <fullName evidence="2">Uncharacterized protein</fullName>
    </submittedName>
</protein>
<dbReference type="InterPro" id="IPR036188">
    <property type="entry name" value="FAD/NAD-bd_sf"/>
</dbReference>
<feature type="region of interest" description="Disordered" evidence="1">
    <location>
        <begin position="41"/>
        <end position="60"/>
    </location>
</feature>
<organism evidence="2 3">
    <name type="scientific">Pycnococcus provasolii</name>
    <dbReference type="NCBI Taxonomy" id="41880"/>
    <lineage>
        <taxon>Eukaryota</taxon>
        <taxon>Viridiplantae</taxon>
        <taxon>Chlorophyta</taxon>
        <taxon>Pseudoscourfieldiophyceae</taxon>
        <taxon>Pseudoscourfieldiales</taxon>
        <taxon>Pycnococcaceae</taxon>
        <taxon>Pycnococcus</taxon>
    </lineage>
</organism>
<evidence type="ECO:0000256" key="1">
    <source>
        <dbReference type="SAM" id="MobiDB-lite"/>
    </source>
</evidence>
<dbReference type="EMBL" id="BNJQ01000008">
    <property type="protein sequence ID" value="GHP04593.1"/>
    <property type="molecule type" value="Genomic_DNA"/>
</dbReference>
<dbReference type="PANTHER" id="PTHR32098">
    <property type="entry name" value="LYCOPENE BETA/EPSILON CYCLASE PROTEIN"/>
    <property type="match status" value="1"/>
</dbReference>
<accession>A0A830HDL0</accession>
<name>A0A830HDL0_9CHLO</name>
<dbReference type="SUPFAM" id="SSF51905">
    <property type="entry name" value="FAD/NAD(P)-binding domain"/>
    <property type="match status" value="1"/>
</dbReference>
<evidence type="ECO:0000313" key="2">
    <source>
        <dbReference type="EMBL" id="GHP04593.1"/>
    </source>
</evidence>
<comment type="caution">
    <text evidence="2">The sequence shown here is derived from an EMBL/GenBank/DDBJ whole genome shotgun (WGS) entry which is preliminary data.</text>
</comment>
<keyword evidence="3" id="KW-1185">Reference proteome</keyword>
<sequence>MAVYSQQQQRPCTRPWGPGDRMLCAANKGRLLRGHSSRFIHARGSSAPSGVPPSPSPSTTERILLAIDDDTNAAASEKNKQTNVEAGGAGGANTLAALRRTDAAWASLRASTNTFPKGMPPFVTTTASSSITTSDTNDVYDVVVCGGTLGILVATALQTRGHKCAVIERGPLRGRQQEWNVSRKELAELVKLGILTQEDLEPIISIEFNPVRCAFHDAGESVLVNDILNLGVSPAELLIRVRRRFESAGGTVLEHTALEGIEVHPDAAVCKIANSDDVKARLVLDCMGFGSPAVRQARGADARPDGVCLVVGSCASGFDPAKNTSGDLIYTCTDATEQGQYFWEAFPAGSGADHRTTYMFSYLDASEHRPSLEEMFEDYWRIMPAYQNVELEHLKVQRVLFGFFPTYRDSPLQPQWNRILQVGDASGIQSPLSFGGFGALIRHLPRLQSAIDDALTSDLLERDDLALINAYQPSLSGAWLFQRAMSIPKGAHPPPTFINNLLGTNFGVMEKLGDGVLRPFLQDVIQFGPLARTLLNMAVSNPPLTARIVYEVGPSPILDWVRHFAAMGAFSALDGSVGAGMKQLASDETNMLSARQRFVLRRVEEQWRYGSGLDYHC</sequence>
<evidence type="ECO:0000313" key="3">
    <source>
        <dbReference type="Proteomes" id="UP000660262"/>
    </source>
</evidence>
<dbReference type="AlphaFoldDB" id="A0A830HDL0"/>
<dbReference type="Gene3D" id="3.50.50.60">
    <property type="entry name" value="FAD/NAD(P)-binding domain"/>
    <property type="match status" value="1"/>
</dbReference>
<dbReference type="OrthoDB" id="4211at2759"/>
<proteinExistence type="predicted"/>